<dbReference type="KEGG" id="lsd:EMK97_05125"/>
<evidence type="ECO:0000313" key="1">
    <source>
        <dbReference type="EMBL" id="QBG35145.1"/>
    </source>
</evidence>
<reference evidence="1 2" key="1">
    <citation type="submission" date="2018-12" db="EMBL/GenBank/DDBJ databases">
        <title>Complete genome of Litorilituus sediminis.</title>
        <authorList>
            <person name="Liu A."/>
            <person name="Rong J."/>
        </authorList>
    </citation>
    <scope>NUCLEOTIDE SEQUENCE [LARGE SCALE GENOMIC DNA]</scope>
    <source>
        <strain evidence="1 2">JCM 17549</strain>
    </source>
</reference>
<evidence type="ECO:0000313" key="2">
    <source>
        <dbReference type="Proteomes" id="UP000290244"/>
    </source>
</evidence>
<dbReference type="SUPFAM" id="SSF52833">
    <property type="entry name" value="Thioredoxin-like"/>
    <property type="match status" value="1"/>
</dbReference>
<dbReference type="InterPro" id="IPR036249">
    <property type="entry name" value="Thioredoxin-like_sf"/>
</dbReference>
<dbReference type="EMBL" id="CP034759">
    <property type="protein sequence ID" value="QBG35145.1"/>
    <property type="molecule type" value="Genomic_DNA"/>
</dbReference>
<dbReference type="Gene3D" id="3.40.30.10">
    <property type="entry name" value="Glutaredoxin"/>
    <property type="match status" value="1"/>
</dbReference>
<dbReference type="Proteomes" id="UP000290244">
    <property type="component" value="Chromosome"/>
</dbReference>
<sequence>MATELYFIYDTHCPWSYATTPLVNEISKKLNHIEIHLWHCAYYEGDSGIKDAQLKEIEQLSNITFSQAYKNTIEQAKDSTLSANLMAWAQAKAPKQALALLNALQAQHFVQGNQLIVEADVEEMISQLKLSPPAKVYKTDKLSKDAEAVVHDVFSLQDIIATQAIPALLLAIDDELILLNHNFYLQQPEAIIEAIELELAKHK</sequence>
<evidence type="ECO:0008006" key="3">
    <source>
        <dbReference type="Google" id="ProtNLM"/>
    </source>
</evidence>
<keyword evidence="2" id="KW-1185">Reference proteome</keyword>
<organism evidence="1 2">
    <name type="scientific">Litorilituus sediminis</name>
    <dbReference type="NCBI Taxonomy" id="718192"/>
    <lineage>
        <taxon>Bacteria</taxon>
        <taxon>Pseudomonadati</taxon>
        <taxon>Pseudomonadota</taxon>
        <taxon>Gammaproteobacteria</taxon>
        <taxon>Alteromonadales</taxon>
        <taxon>Colwelliaceae</taxon>
        <taxon>Litorilituus</taxon>
    </lineage>
</organism>
<dbReference type="OrthoDB" id="9813770at2"/>
<protein>
    <recommendedName>
        <fullName evidence="3">Protein-disulfide isomerase</fullName>
    </recommendedName>
</protein>
<accession>A0A4P6P6W7</accession>
<dbReference type="RefSeq" id="WP_130600037.1">
    <property type="nucleotide sequence ID" value="NZ_CP034759.1"/>
</dbReference>
<dbReference type="AlphaFoldDB" id="A0A4P6P6W7"/>
<gene>
    <name evidence="1" type="ORF">EMK97_05125</name>
</gene>
<proteinExistence type="predicted"/>
<name>A0A4P6P6W7_9GAMM</name>